<evidence type="ECO:0000259" key="7">
    <source>
        <dbReference type="Pfam" id="PF00266"/>
    </source>
</evidence>
<dbReference type="InterPro" id="IPR015422">
    <property type="entry name" value="PyrdxlP-dep_Trfase_small"/>
</dbReference>
<evidence type="ECO:0000256" key="1">
    <source>
        <dbReference type="ARBA" id="ARBA00001933"/>
    </source>
</evidence>
<reference evidence="8" key="2">
    <citation type="journal article" date="2021" name="PeerJ">
        <title>Extensive microbial diversity within the chicken gut microbiome revealed by metagenomics and culture.</title>
        <authorList>
            <person name="Gilroy R."/>
            <person name="Ravi A."/>
            <person name="Getino M."/>
            <person name="Pursley I."/>
            <person name="Horton D.L."/>
            <person name="Alikhan N.F."/>
            <person name="Baker D."/>
            <person name="Gharbi K."/>
            <person name="Hall N."/>
            <person name="Watson M."/>
            <person name="Adriaenssens E.M."/>
            <person name="Foster-Nyarko E."/>
            <person name="Jarju S."/>
            <person name="Secka A."/>
            <person name="Antonio M."/>
            <person name="Oren A."/>
            <person name="Chaudhuri R.R."/>
            <person name="La Ragione R."/>
            <person name="Hildebrand F."/>
            <person name="Pallen M.J."/>
        </authorList>
    </citation>
    <scope>NUCLEOTIDE SEQUENCE</scope>
    <source>
        <strain evidence="8">ChiSjej1B19-3389</strain>
    </source>
</reference>
<dbReference type="PIRSF" id="PIRSF005572">
    <property type="entry name" value="NifS"/>
    <property type="match status" value="1"/>
</dbReference>
<dbReference type="InterPro" id="IPR015421">
    <property type="entry name" value="PyrdxlP-dep_Trfase_major"/>
</dbReference>
<evidence type="ECO:0000256" key="5">
    <source>
        <dbReference type="ARBA" id="ARBA00050776"/>
    </source>
</evidence>
<dbReference type="InterPro" id="IPR010969">
    <property type="entry name" value="Cys_dSase-rel_unknwn_funct"/>
</dbReference>
<feature type="domain" description="Aminotransferase class V" evidence="7">
    <location>
        <begin position="2"/>
        <end position="371"/>
    </location>
</feature>
<dbReference type="Pfam" id="PF00266">
    <property type="entry name" value="Aminotran_5"/>
    <property type="match status" value="1"/>
</dbReference>
<dbReference type="InterPro" id="IPR016454">
    <property type="entry name" value="Cysteine_dSase"/>
</dbReference>
<dbReference type="EMBL" id="DVFW01000018">
    <property type="protein sequence ID" value="HIQ80241.1"/>
    <property type="molecule type" value="Genomic_DNA"/>
</dbReference>
<name>A0A9D1CU03_9FIRM</name>
<comment type="caution">
    <text evidence="8">The sequence shown here is derived from an EMBL/GenBank/DDBJ whole genome shotgun (WGS) entry which is preliminary data.</text>
</comment>
<dbReference type="EC" id="2.8.1.7" evidence="3"/>
<proteinExistence type="inferred from homology"/>
<dbReference type="InterPro" id="IPR015424">
    <property type="entry name" value="PyrdxlP-dep_Trfase"/>
</dbReference>
<accession>A0A9D1CU03</accession>
<dbReference type="PROSITE" id="PS00595">
    <property type="entry name" value="AA_TRANSFER_CLASS_5"/>
    <property type="match status" value="1"/>
</dbReference>
<reference evidence="8" key="1">
    <citation type="submission" date="2020-10" db="EMBL/GenBank/DDBJ databases">
        <authorList>
            <person name="Gilroy R."/>
        </authorList>
    </citation>
    <scope>NUCLEOTIDE SEQUENCE</scope>
    <source>
        <strain evidence="8">ChiSjej1B19-3389</strain>
    </source>
</reference>
<dbReference type="InterPro" id="IPR000192">
    <property type="entry name" value="Aminotrans_V_dom"/>
</dbReference>
<evidence type="ECO:0000313" key="9">
    <source>
        <dbReference type="Proteomes" id="UP000886787"/>
    </source>
</evidence>
<dbReference type="PANTHER" id="PTHR43586:SF4">
    <property type="entry name" value="ISOPENICILLIN N EPIMERASE"/>
    <property type="match status" value="1"/>
</dbReference>
<dbReference type="AlphaFoldDB" id="A0A9D1CU03"/>
<comment type="cofactor">
    <cofactor evidence="1 6">
        <name>pyridoxal 5'-phosphate</name>
        <dbReference type="ChEBI" id="CHEBI:597326"/>
    </cofactor>
</comment>
<sequence>MIYLDNAATTFPKPPSVTAAVHEALKNYGANPGRSGHRLSMRSAKEIYDCRVKAAALFNAEKEENVVFTLNCTHSINIVLKGLLKSGDHVVCSNLEHNSVIRPLTELEKKGITFTQATVYPGDNDKTVDAFRNALNGKTKLVVCTHASNVWGVRLPVERLTALCHEYGIQILVDCAQTAGTIPIDLQENKIDYLCTAGHKGLYGPMGTGLLITANSDQISSFMQGGTGSSSISFEHPAIMPDKFESGTPNLPGIAGLKAGIEFVSRIKEKTIASHEMALIRRLYDKLANLSFVRLYTKKPDLGHFSPVLSFNVQGMDSETVAEHLNRHYDIALRAGLHCAPVAHAAFGTLETGAVRVSPSYFSNAAQIDRLAFAVMQMKQRLQKS</sequence>
<evidence type="ECO:0000256" key="4">
    <source>
        <dbReference type="ARBA" id="ARBA00022898"/>
    </source>
</evidence>
<comment type="similarity">
    <text evidence="2">Belongs to the class-V pyridoxal-phosphate-dependent aminotransferase family. Csd subfamily.</text>
</comment>
<dbReference type="Gene3D" id="3.90.1150.10">
    <property type="entry name" value="Aspartate Aminotransferase, domain 1"/>
    <property type="match status" value="1"/>
</dbReference>
<evidence type="ECO:0000256" key="2">
    <source>
        <dbReference type="ARBA" id="ARBA00010447"/>
    </source>
</evidence>
<comment type="catalytic activity">
    <reaction evidence="5">
        <text>(sulfur carrier)-H + L-cysteine = (sulfur carrier)-SH + L-alanine</text>
        <dbReference type="Rhea" id="RHEA:43892"/>
        <dbReference type="Rhea" id="RHEA-COMP:14737"/>
        <dbReference type="Rhea" id="RHEA-COMP:14739"/>
        <dbReference type="ChEBI" id="CHEBI:29917"/>
        <dbReference type="ChEBI" id="CHEBI:35235"/>
        <dbReference type="ChEBI" id="CHEBI:57972"/>
        <dbReference type="ChEBI" id="CHEBI:64428"/>
        <dbReference type="EC" id="2.8.1.7"/>
    </reaction>
</comment>
<dbReference type="GO" id="GO:0008483">
    <property type="term" value="F:transaminase activity"/>
    <property type="evidence" value="ECO:0007669"/>
    <property type="project" value="UniProtKB-KW"/>
</dbReference>
<keyword evidence="8" id="KW-0032">Aminotransferase</keyword>
<gene>
    <name evidence="8" type="ORF">IAD32_03025</name>
</gene>
<dbReference type="PANTHER" id="PTHR43586">
    <property type="entry name" value="CYSTEINE DESULFURASE"/>
    <property type="match status" value="1"/>
</dbReference>
<evidence type="ECO:0000313" key="8">
    <source>
        <dbReference type="EMBL" id="HIQ80241.1"/>
    </source>
</evidence>
<keyword evidence="8" id="KW-0808">Transferase</keyword>
<dbReference type="NCBIfam" id="TIGR01977">
    <property type="entry name" value="am_tr_V_EF2568"/>
    <property type="match status" value="1"/>
</dbReference>
<evidence type="ECO:0000256" key="6">
    <source>
        <dbReference type="RuleBase" id="RU004504"/>
    </source>
</evidence>
<dbReference type="GO" id="GO:0031071">
    <property type="term" value="F:cysteine desulfurase activity"/>
    <property type="evidence" value="ECO:0007669"/>
    <property type="project" value="UniProtKB-EC"/>
</dbReference>
<dbReference type="InterPro" id="IPR020578">
    <property type="entry name" value="Aminotrans_V_PyrdxlP_BS"/>
</dbReference>
<dbReference type="Proteomes" id="UP000886787">
    <property type="component" value="Unassembled WGS sequence"/>
</dbReference>
<evidence type="ECO:0000256" key="3">
    <source>
        <dbReference type="ARBA" id="ARBA00012239"/>
    </source>
</evidence>
<keyword evidence="4" id="KW-0663">Pyridoxal phosphate</keyword>
<protein>
    <recommendedName>
        <fullName evidence="3">cysteine desulfurase</fullName>
        <ecNumber evidence="3">2.8.1.7</ecNumber>
    </recommendedName>
</protein>
<organism evidence="8 9">
    <name type="scientific">Candidatus Scatavimonas merdigallinarum</name>
    <dbReference type="NCBI Taxonomy" id="2840914"/>
    <lineage>
        <taxon>Bacteria</taxon>
        <taxon>Bacillati</taxon>
        <taxon>Bacillota</taxon>
        <taxon>Clostridia</taxon>
        <taxon>Eubacteriales</taxon>
        <taxon>Oscillospiraceae</taxon>
        <taxon>Oscillospiraceae incertae sedis</taxon>
        <taxon>Candidatus Scatavimonas</taxon>
    </lineage>
</organism>
<dbReference type="Gene3D" id="3.40.640.10">
    <property type="entry name" value="Type I PLP-dependent aspartate aminotransferase-like (Major domain)"/>
    <property type="match status" value="1"/>
</dbReference>
<dbReference type="SUPFAM" id="SSF53383">
    <property type="entry name" value="PLP-dependent transferases"/>
    <property type="match status" value="1"/>
</dbReference>